<sequence length="307" mass="33179">MVRTVIPFQGKGTPPQDAEALRLVEAMTDAEEGTGNATVTAGDAWTQRELEAVWDAVGLLDAADFAEPRPRRAWWPLAAGMAAAVVLGLGVWFVAQRPVIYETRVGQRQAVVLADGSRVTLNTGSRIEVRGRKVDLMRGEALFEVAHKPDARPFDVRTDLAQVRVTGTRFTVRRAETGTDVNLIEGRVEVRGQRSDAQLVKLEAGQAVAVDRAGHLGPVHPADTVGVSDWLRGRLTFSGTPLKEAVAEMNRYSDRKLIVADARLAALRIDGEFEAGNTEALAQALHALYGVDAQASADGIRLRSGRD</sequence>
<evidence type="ECO:0000256" key="1">
    <source>
        <dbReference type="SAM" id="Phobius"/>
    </source>
</evidence>
<dbReference type="Proteomes" id="UP000278756">
    <property type="component" value="Plasmid pASEM-1"/>
</dbReference>
<protein>
    <submittedName>
        <fullName evidence="3">Putative transmembrane sensor</fullName>
    </submittedName>
</protein>
<dbReference type="EMBL" id="AP018829">
    <property type="protein sequence ID" value="BBF82587.1"/>
    <property type="molecule type" value="Genomic_DNA"/>
</dbReference>
<keyword evidence="3" id="KW-0614">Plasmid</keyword>
<dbReference type="Gene3D" id="3.55.50.30">
    <property type="match status" value="1"/>
</dbReference>
<gene>
    <name evidence="3" type="ORF">EM6_3228</name>
</gene>
<evidence type="ECO:0000313" key="4">
    <source>
        <dbReference type="Proteomes" id="UP000278756"/>
    </source>
</evidence>
<reference evidence="4" key="1">
    <citation type="journal article" date="2017" name="Biotechnol. Biofuels">
        <title>Evaluation of environmental bacterial communities as a factor affecting the growth of duckweed Lemna minor.</title>
        <authorList>
            <person name="Ishizawa H."/>
            <person name="Kuroda M."/>
            <person name="Morikawa M."/>
            <person name="Ike M."/>
        </authorList>
    </citation>
    <scope>NUCLEOTIDE SEQUENCE [LARGE SCALE GENOMIC DNA]</scope>
    <source>
        <strain evidence="4">M6</strain>
    </source>
</reference>
<dbReference type="InterPro" id="IPR012373">
    <property type="entry name" value="Ferrdict_sens_TM"/>
</dbReference>
<dbReference type="PANTHER" id="PTHR30273:SF2">
    <property type="entry name" value="PROTEIN FECR"/>
    <property type="match status" value="1"/>
</dbReference>
<keyword evidence="1" id="KW-0472">Membrane</keyword>
<feature type="domain" description="FecR protein" evidence="2">
    <location>
        <begin position="101"/>
        <end position="189"/>
    </location>
</feature>
<geneLocation type="plasmid" evidence="4">
    <name>pasem-1 dna</name>
</geneLocation>
<dbReference type="RefSeq" id="WP_126424210.1">
    <property type="nucleotide sequence ID" value="NZ_AP018829.1"/>
</dbReference>
<organism evidence="3 4">
    <name type="scientific">Asticcacaulis excentricus</name>
    <dbReference type="NCBI Taxonomy" id="78587"/>
    <lineage>
        <taxon>Bacteria</taxon>
        <taxon>Pseudomonadati</taxon>
        <taxon>Pseudomonadota</taxon>
        <taxon>Alphaproteobacteria</taxon>
        <taxon>Caulobacterales</taxon>
        <taxon>Caulobacteraceae</taxon>
        <taxon>Asticcacaulis</taxon>
    </lineage>
</organism>
<evidence type="ECO:0000259" key="2">
    <source>
        <dbReference type="Pfam" id="PF04773"/>
    </source>
</evidence>
<dbReference type="Pfam" id="PF04773">
    <property type="entry name" value="FecR"/>
    <property type="match status" value="1"/>
</dbReference>
<keyword evidence="1 3" id="KW-0812">Transmembrane</keyword>
<dbReference type="Gene3D" id="2.60.120.1440">
    <property type="match status" value="1"/>
</dbReference>
<proteinExistence type="predicted"/>
<dbReference type="InterPro" id="IPR006860">
    <property type="entry name" value="FecR"/>
</dbReference>
<evidence type="ECO:0000313" key="3">
    <source>
        <dbReference type="EMBL" id="BBF82587.1"/>
    </source>
</evidence>
<feature type="transmembrane region" description="Helical" evidence="1">
    <location>
        <begin position="73"/>
        <end position="95"/>
    </location>
</feature>
<dbReference type="OrthoDB" id="7183534at2"/>
<name>A0A3G9G714_9CAUL</name>
<dbReference type="GO" id="GO:0016989">
    <property type="term" value="F:sigma factor antagonist activity"/>
    <property type="evidence" value="ECO:0007669"/>
    <property type="project" value="TreeGrafter"/>
</dbReference>
<dbReference type="PIRSF" id="PIRSF018266">
    <property type="entry name" value="FecR"/>
    <property type="match status" value="1"/>
</dbReference>
<accession>A0A3G9G714</accession>
<dbReference type="AlphaFoldDB" id="A0A3G9G714"/>
<dbReference type="PANTHER" id="PTHR30273">
    <property type="entry name" value="PERIPLASMIC SIGNAL SENSOR AND SIGMA FACTOR ACTIVATOR FECR-RELATED"/>
    <property type="match status" value="1"/>
</dbReference>
<keyword evidence="1" id="KW-1133">Transmembrane helix</keyword>
<reference evidence="4" key="2">
    <citation type="journal article" date="2017" name="Plant Physiol. Biochem.">
        <title>Differential oxidative and antioxidative response of duckweed Lemna minor toward plant growth promoting/inhibiting bacteria.</title>
        <authorList>
            <person name="Ishizawa H."/>
            <person name="Kuroda M."/>
            <person name="Morikawa M."/>
            <person name="Ike M."/>
        </authorList>
    </citation>
    <scope>NUCLEOTIDE SEQUENCE [LARGE SCALE GENOMIC DNA]</scope>
    <source>
        <strain evidence="4">M6</strain>
    </source>
</reference>